<organism evidence="4 5">
    <name type="scientific">Elizabethkingia meningoseptica</name>
    <name type="common">Chryseobacterium meningosepticum</name>
    <dbReference type="NCBI Taxonomy" id="238"/>
    <lineage>
        <taxon>Bacteria</taxon>
        <taxon>Pseudomonadati</taxon>
        <taxon>Bacteroidota</taxon>
        <taxon>Flavobacteriia</taxon>
        <taxon>Flavobacteriales</taxon>
        <taxon>Weeksellaceae</taxon>
        <taxon>Elizabethkingia</taxon>
    </lineage>
</organism>
<keyword evidence="2" id="KW-0732">Signal</keyword>
<evidence type="ECO:0000313" key="5">
    <source>
        <dbReference type="Proteomes" id="UP000188947"/>
    </source>
</evidence>
<dbReference type="OrthoDB" id="8481699at2"/>
<reference evidence="4 5" key="1">
    <citation type="submission" date="2016-11" db="EMBL/GenBank/DDBJ databases">
        <title>Genome sequence and comparative genomic analysis of clinical strain Elizabethkingia meningoseptica 61421 PRCM.</title>
        <authorList>
            <person name="Wang M."/>
            <person name="Hu S."/>
            <person name="Cao L."/>
            <person name="Jiang T."/>
            <person name="Zhou Y."/>
            <person name="Ming D."/>
        </authorList>
    </citation>
    <scope>NUCLEOTIDE SEQUENCE [LARGE SCALE GENOMIC DNA]</scope>
    <source>
        <strain evidence="4 5">61421 PRCM</strain>
    </source>
</reference>
<dbReference type="STRING" id="238.BBD35_06900"/>
<dbReference type="Pfam" id="PF03795">
    <property type="entry name" value="YCII"/>
    <property type="match status" value="1"/>
</dbReference>
<evidence type="ECO:0000313" key="4">
    <source>
        <dbReference type="EMBL" id="OOH95555.1"/>
    </source>
</evidence>
<dbReference type="EMBL" id="MPOG01000010">
    <property type="protein sequence ID" value="OOH95555.1"/>
    <property type="molecule type" value="Genomic_DNA"/>
</dbReference>
<sequence length="154" mass="17261">MRAKLFLTTIILLLVVITKAQTQTSVYNEKLANELGADKYGMKKYMFVILKTGKTNITDKTRMTELMRGHLSNIGKLAEEGKLTVAGPFLEKNDKNYRGLFIINSDSKEATEKLLQSDPAIAAGVFDVEIYPWYGSAALPTYLENHKKVSKENP</sequence>
<evidence type="ECO:0000259" key="3">
    <source>
        <dbReference type="Pfam" id="PF03795"/>
    </source>
</evidence>
<name>A0A1V3U115_ELIME</name>
<dbReference type="eggNOG" id="COG2350">
    <property type="taxonomic scope" value="Bacteria"/>
</dbReference>
<keyword evidence="5" id="KW-1185">Reference proteome</keyword>
<comment type="caution">
    <text evidence="4">The sequence shown here is derived from an EMBL/GenBank/DDBJ whole genome shotgun (WGS) entry which is preliminary data.</text>
</comment>
<gene>
    <name evidence="4" type="ORF">BMF97_09340</name>
</gene>
<dbReference type="InterPro" id="IPR011008">
    <property type="entry name" value="Dimeric_a/b-barrel"/>
</dbReference>
<feature type="signal peptide" evidence="2">
    <location>
        <begin position="1"/>
        <end position="20"/>
    </location>
</feature>
<evidence type="ECO:0000256" key="2">
    <source>
        <dbReference type="SAM" id="SignalP"/>
    </source>
</evidence>
<dbReference type="Gene3D" id="3.30.70.1060">
    <property type="entry name" value="Dimeric alpha+beta barrel"/>
    <property type="match status" value="1"/>
</dbReference>
<accession>A0A1V3U115</accession>
<comment type="similarity">
    <text evidence="1">Belongs to the YciI family.</text>
</comment>
<proteinExistence type="inferred from homology"/>
<dbReference type="InterPro" id="IPR005545">
    <property type="entry name" value="YCII"/>
</dbReference>
<dbReference type="SUPFAM" id="SSF54909">
    <property type="entry name" value="Dimeric alpha+beta barrel"/>
    <property type="match status" value="1"/>
</dbReference>
<feature type="domain" description="YCII-related" evidence="3">
    <location>
        <begin position="47"/>
        <end position="133"/>
    </location>
</feature>
<dbReference type="Proteomes" id="UP000188947">
    <property type="component" value="Unassembled WGS sequence"/>
</dbReference>
<evidence type="ECO:0000256" key="1">
    <source>
        <dbReference type="ARBA" id="ARBA00007689"/>
    </source>
</evidence>
<protein>
    <recommendedName>
        <fullName evidence="3">YCII-related domain-containing protein</fullName>
    </recommendedName>
</protein>
<dbReference type="AlphaFoldDB" id="A0A1V3U115"/>
<dbReference type="RefSeq" id="WP_069215035.1">
    <property type="nucleotide sequence ID" value="NZ_CP016378.1"/>
</dbReference>
<feature type="chain" id="PRO_5010712222" description="YCII-related domain-containing protein" evidence="2">
    <location>
        <begin position="21"/>
        <end position="154"/>
    </location>
</feature>